<keyword evidence="2" id="KW-0067">ATP-binding</keyword>
<keyword evidence="6" id="KW-1185">Reference proteome</keyword>
<evidence type="ECO:0000256" key="3">
    <source>
        <dbReference type="SAM" id="MobiDB-lite"/>
    </source>
</evidence>
<dbReference type="Gene3D" id="3.40.50.300">
    <property type="entry name" value="P-loop containing nucleotide triphosphate hydrolases"/>
    <property type="match status" value="1"/>
</dbReference>
<evidence type="ECO:0000259" key="4">
    <source>
        <dbReference type="PROSITE" id="PS50893"/>
    </source>
</evidence>
<dbReference type="PANTHER" id="PTHR43158">
    <property type="entry name" value="SKFA PEPTIDE EXPORT ATP-BINDING PROTEIN SKFE"/>
    <property type="match status" value="1"/>
</dbReference>
<reference evidence="5 6" key="1">
    <citation type="submission" date="2019-06" db="EMBL/GenBank/DDBJ databases">
        <title>Sequencing the genomes of 1000 actinobacteria strains.</title>
        <authorList>
            <person name="Klenk H.-P."/>
        </authorList>
    </citation>
    <scope>NUCLEOTIDE SEQUENCE [LARGE SCALE GENOMIC DNA]</scope>
    <source>
        <strain evidence="5 6">DSM 8251</strain>
    </source>
</reference>
<evidence type="ECO:0000256" key="1">
    <source>
        <dbReference type="ARBA" id="ARBA00022741"/>
    </source>
</evidence>
<comment type="caution">
    <text evidence="5">The sequence shown here is derived from an EMBL/GenBank/DDBJ whole genome shotgun (WGS) entry which is preliminary data.</text>
</comment>
<gene>
    <name evidence="5" type="ORF">FB460_2362</name>
</gene>
<accession>A0A542ZAD6</accession>
<dbReference type="Proteomes" id="UP000316196">
    <property type="component" value="Unassembled WGS sequence"/>
</dbReference>
<dbReference type="InterPro" id="IPR003439">
    <property type="entry name" value="ABC_transporter-like_ATP-bd"/>
</dbReference>
<organism evidence="5 6">
    <name type="scientific">Propioniferax innocua</name>
    <dbReference type="NCBI Taxonomy" id="1753"/>
    <lineage>
        <taxon>Bacteria</taxon>
        <taxon>Bacillati</taxon>
        <taxon>Actinomycetota</taxon>
        <taxon>Actinomycetes</taxon>
        <taxon>Propionibacteriales</taxon>
        <taxon>Propionibacteriaceae</taxon>
        <taxon>Propioniferax</taxon>
    </lineage>
</organism>
<dbReference type="EMBL" id="VFOR01000003">
    <property type="protein sequence ID" value="TQL57286.1"/>
    <property type="molecule type" value="Genomic_DNA"/>
</dbReference>
<sequence>MEDFAVIIESRVAGGEDVQTAHDGLLRAGAESRRKRHLGGVGSSARSEIEALQQVRGLEDGMTQQLVGLGGAGEKARSGRVEHLPLEGGADAVRNERRAAADADHRRAGVHGGPTQGQWAAQWAECAGSGESQDPTIVGEPGGPQCDREFGGADPVGVDDVMGHVVGHDPIGAQMRVGAMDHCMIQGGGQANGGEYGHLATVPVDSLAAMETVVDLSGVTVRRGTATLVDNVDWRIDAADRWVVIGPNGAGKTTLLQVLAAQIHPTDGIAEILGEIMGIVDVFELRPRIGVTSAALADRIPKRERVADAVVSAAYAVTGRWKEEYDELDHERAVELLTSLGVEHLADRTFGTLSEGEKKRVQIARALMTDPELLLLDEPAAGLDLAGRELLVRSLAQLAADEFSPAMVMITHHVEEIPPGMTHVLLMSEGRVVAAGPLEETLTAANMSATFGLPLELERRGGRWTARAVG</sequence>
<dbReference type="InterPro" id="IPR003593">
    <property type="entry name" value="AAA+_ATPase"/>
</dbReference>
<protein>
    <submittedName>
        <fullName evidence="5">ABC-type molybdenum transport system ATPase subunit/photorepair protein PhrA</fullName>
    </submittedName>
</protein>
<dbReference type="GO" id="GO:0016887">
    <property type="term" value="F:ATP hydrolysis activity"/>
    <property type="evidence" value="ECO:0007669"/>
    <property type="project" value="InterPro"/>
</dbReference>
<keyword evidence="1" id="KW-0547">Nucleotide-binding</keyword>
<evidence type="ECO:0000256" key="2">
    <source>
        <dbReference type="ARBA" id="ARBA00022840"/>
    </source>
</evidence>
<dbReference type="Pfam" id="PF00005">
    <property type="entry name" value="ABC_tran"/>
    <property type="match status" value="1"/>
</dbReference>
<dbReference type="SUPFAM" id="SSF52540">
    <property type="entry name" value="P-loop containing nucleoside triphosphate hydrolases"/>
    <property type="match status" value="1"/>
</dbReference>
<feature type="region of interest" description="Disordered" evidence="3">
    <location>
        <begin position="129"/>
        <end position="150"/>
    </location>
</feature>
<dbReference type="PANTHER" id="PTHR43158:SF2">
    <property type="entry name" value="SKFA PEPTIDE EXPORT ATP-BINDING PROTEIN SKFE"/>
    <property type="match status" value="1"/>
</dbReference>
<dbReference type="FunFam" id="3.40.50.300:FF:001031">
    <property type="entry name" value="Iron ABC transporter ATP-binding protein"/>
    <property type="match status" value="1"/>
</dbReference>
<proteinExistence type="predicted"/>
<feature type="domain" description="ABC transporter" evidence="4">
    <location>
        <begin position="214"/>
        <end position="454"/>
    </location>
</feature>
<dbReference type="PROSITE" id="PS50893">
    <property type="entry name" value="ABC_TRANSPORTER_2"/>
    <property type="match status" value="1"/>
</dbReference>
<dbReference type="SMART" id="SM00382">
    <property type="entry name" value="AAA"/>
    <property type="match status" value="1"/>
</dbReference>
<dbReference type="AlphaFoldDB" id="A0A542ZAD6"/>
<dbReference type="GO" id="GO:0005524">
    <property type="term" value="F:ATP binding"/>
    <property type="evidence" value="ECO:0007669"/>
    <property type="project" value="UniProtKB-KW"/>
</dbReference>
<dbReference type="InterPro" id="IPR027417">
    <property type="entry name" value="P-loop_NTPase"/>
</dbReference>
<evidence type="ECO:0000313" key="6">
    <source>
        <dbReference type="Proteomes" id="UP000316196"/>
    </source>
</evidence>
<name>A0A542ZAD6_9ACTN</name>
<evidence type="ECO:0000313" key="5">
    <source>
        <dbReference type="EMBL" id="TQL57286.1"/>
    </source>
</evidence>